<reference evidence="4 5" key="1">
    <citation type="submission" date="2019-08" db="EMBL/GenBank/DDBJ databases">
        <authorList>
            <person name="Peeters C."/>
        </authorList>
    </citation>
    <scope>NUCLEOTIDE SEQUENCE [LARGE SCALE GENOMIC DNA]</scope>
    <source>
        <strain evidence="4 5">LMG 31121</strain>
    </source>
</reference>
<dbReference type="InterPro" id="IPR003749">
    <property type="entry name" value="ThiS/MoaD-like"/>
</dbReference>
<dbReference type="EMBL" id="CABPSR010000001">
    <property type="protein sequence ID" value="VVE76992.1"/>
    <property type="molecule type" value="Genomic_DNA"/>
</dbReference>
<dbReference type="AlphaFoldDB" id="A0A5E5AVQ5"/>
<dbReference type="Gene3D" id="3.10.20.30">
    <property type="match status" value="1"/>
</dbReference>
<comment type="similarity">
    <text evidence="2">Belongs to the MoaD family.</text>
</comment>
<dbReference type="RefSeq" id="WP_150808342.1">
    <property type="nucleotide sequence ID" value="NZ_CABPSR010000001.1"/>
</dbReference>
<dbReference type="Proteomes" id="UP000335538">
    <property type="component" value="Unassembled WGS sequence"/>
</dbReference>
<dbReference type="InterPro" id="IPR012675">
    <property type="entry name" value="Beta-grasp_dom_sf"/>
</dbReference>
<keyword evidence="1" id="KW-0547">Nucleotide-binding</keyword>
<evidence type="ECO:0000256" key="2">
    <source>
        <dbReference type="ARBA" id="ARBA00024200"/>
    </source>
</evidence>
<accession>A0A5E5AVQ5</accession>
<protein>
    <recommendedName>
        <fullName evidence="3">Molybdopterin synthase sulfur carrier subunit</fullName>
    </recommendedName>
</protein>
<name>A0A5E5AVQ5_9BURK</name>
<dbReference type="PANTHER" id="PTHR33359:SF1">
    <property type="entry name" value="MOLYBDOPTERIN SYNTHASE SULFUR CARRIER SUBUNIT"/>
    <property type="match status" value="1"/>
</dbReference>
<dbReference type="InterPro" id="IPR016155">
    <property type="entry name" value="Mopterin_synth/thiamin_S_b"/>
</dbReference>
<dbReference type="InterPro" id="IPR044672">
    <property type="entry name" value="MOCS2A"/>
</dbReference>
<sequence length="85" mass="9453">MKLTIKYFASLRDALGLDEEIVYVDTQDISIERLRAVLASRDCRSDEVFNGERPVRVAVNFDLVDAAFVVRGDSEVAFFPPVTGG</sequence>
<dbReference type="GO" id="GO:0006777">
    <property type="term" value="P:Mo-molybdopterin cofactor biosynthetic process"/>
    <property type="evidence" value="ECO:0007669"/>
    <property type="project" value="InterPro"/>
</dbReference>
<dbReference type="Pfam" id="PF02597">
    <property type="entry name" value="ThiS"/>
    <property type="match status" value="1"/>
</dbReference>
<dbReference type="CDD" id="cd00754">
    <property type="entry name" value="Ubl_MoaD"/>
    <property type="match status" value="1"/>
</dbReference>
<evidence type="ECO:0000256" key="1">
    <source>
        <dbReference type="ARBA" id="ARBA00022741"/>
    </source>
</evidence>
<evidence type="ECO:0000313" key="5">
    <source>
        <dbReference type="Proteomes" id="UP000335538"/>
    </source>
</evidence>
<gene>
    <name evidence="4" type="ORF">PSP31121_00978</name>
</gene>
<proteinExistence type="inferred from homology"/>
<evidence type="ECO:0000313" key="4">
    <source>
        <dbReference type="EMBL" id="VVE76992.1"/>
    </source>
</evidence>
<organism evidence="4 5">
    <name type="scientific">Pandoraea sputorum</name>
    <dbReference type="NCBI Taxonomy" id="93222"/>
    <lineage>
        <taxon>Bacteria</taxon>
        <taxon>Pseudomonadati</taxon>
        <taxon>Pseudomonadota</taxon>
        <taxon>Betaproteobacteria</taxon>
        <taxon>Burkholderiales</taxon>
        <taxon>Burkholderiaceae</taxon>
        <taxon>Pandoraea</taxon>
    </lineage>
</organism>
<dbReference type="PANTHER" id="PTHR33359">
    <property type="entry name" value="MOLYBDOPTERIN SYNTHASE SULFUR CARRIER SUBUNIT"/>
    <property type="match status" value="1"/>
</dbReference>
<dbReference type="GO" id="GO:0000166">
    <property type="term" value="F:nucleotide binding"/>
    <property type="evidence" value="ECO:0007669"/>
    <property type="project" value="UniProtKB-KW"/>
</dbReference>
<dbReference type="GO" id="GO:1990133">
    <property type="term" value="C:molybdopterin adenylyltransferase complex"/>
    <property type="evidence" value="ECO:0007669"/>
    <property type="project" value="TreeGrafter"/>
</dbReference>
<evidence type="ECO:0000256" key="3">
    <source>
        <dbReference type="ARBA" id="ARBA00024247"/>
    </source>
</evidence>
<dbReference type="SUPFAM" id="SSF54285">
    <property type="entry name" value="MoaD/ThiS"/>
    <property type="match status" value="1"/>
</dbReference>